<comment type="caution">
    <text evidence="1">The sequence shown here is derived from an EMBL/GenBank/DDBJ whole genome shotgun (WGS) entry which is preliminary data.</text>
</comment>
<dbReference type="Proteomes" id="UP001610334">
    <property type="component" value="Unassembled WGS sequence"/>
</dbReference>
<evidence type="ECO:0000313" key="1">
    <source>
        <dbReference type="EMBL" id="KAL2814183.1"/>
    </source>
</evidence>
<keyword evidence="2" id="KW-1185">Reference proteome</keyword>
<organism evidence="1 2">
    <name type="scientific">Aspergillus granulosus</name>
    <dbReference type="NCBI Taxonomy" id="176169"/>
    <lineage>
        <taxon>Eukaryota</taxon>
        <taxon>Fungi</taxon>
        <taxon>Dikarya</taxon>
        <taxon>Ascomycota</taxon>
        <taxon>Pezizomycotina</taxon>
        <taxon>Eurotiomycetes</taxon>
        <taxon>Eurotiomycetidae</taxon>
        <taxon>Eurotiales</taxon>
        <taxon>Aspergillaceae</taxon>
        <taxon>Aspergillus</taxon>
        <taxon>Aspergillus subgen. Nidulantes</taxon>
    </lineage>
</organism>
<gene>
    <name evidence="1" type="ORF">BJX63DRAFT_205882</name>
</gene>
<evidence type="ECO:0000313" key="2">
    <source>
        <dbReference type="Proteomes" id="UP001610334"/>
    </source>
</evidence>
<dbReference type="EMBL" id="JBFXLT010000035">
    <property type="protein sequence ID" value="KAL2814183.1"/>
    <property type="molecule type" value="Genomic_DNA"/>
</dbReference>
<name>A0ABR4HHE6_9EURO</name>
<accession>A0ABR4HHE6</accession>
<protein>
    <submittedName>
        <fullName evidence="1">Uncharacterized protein</fullName>
    </submittedName>
</protein>
<reference evidence="1 2" key="1">
    <citation type="submission" date="2024-07" db="EMBL/GenBank/DDBJ databases">
        <title>Section-level genome sequencing and comparative genomics of Aspergillus sections Usti and Cavernicolus.</title>
        <authorList>
            <consortium name="Lawrence Berkeley National Laboratory"/>
            <person name="Nybo J.L."/>
            <person name="Vesth T.C."/>
            <person name="Theobald S."/>
            <person name="Frisvad J.C."/>
            <person name="Larsen T.O."/>
            <person name="Kjaerboelling I."/>
            <person name="Rothschild-Mancinelli K."/>
            <person name="Lyhne E.K."/>
            <person name="Kogle M.E."/>
            <person name="Barry K."/>
            <person name="Clum A."/>
            <person name="Na H."/>
            <person name="Ledsgaard L."/>
            <person name="Lin J."/>
            <person name="Lipzen A."/>
            <person name="Kuo A."/>
            <person name="Riley R."/>
            <person name="Mondo S."/>
            <person name="Labutti K."/>
            <person name="Haridas S."/>
            <person name="Pangalinan J."/>
            <person name="Salamov A.A."/>
            <person name="Simmons B.A."/>
            <person name="Magnuson J.K."/>
            <person name="Chen J."/>
            <person name="Drula E."/>
            <person name="Henrissat B."/>
            <person name="Wiebenga A."/>
            <person name="Lubbers R.J."/>
            <person name="Gomes A.C."/>
            <person name="Makela M.R."/>
            <person name="Stajich J."/>
            <person name="Grigoriev I.V."/>
            <person name="Mortensen U.H."/>
            <person name="De Vries R.P."/>
            <person name="Baker S.E."/>
            <person name="Andersen M.R."/>
        </authorList>
    </citation>
    <scope>NUCLEOTIDE SEQUENCE [LARGE SCALE GENOMIC DNA]</scope>
    <source>
        <strain evidence="1 2">CBS 588.65</strain>
    </source>
</reference>
<proteinExistence type="predicted"/>
<sequence length="308" mass="35983">MDPRIPRKAIPDWGQLPVEQYLIRFWNYSSPESVDEQRKRLVHEYMQLEEIPKEWDPTDFDMYPTQNPTRIPTAEEIALILRPWRSDDLRRRAWQIWCGRDSGPPVVLRTYYGNGEEGDAQFAEYIQASEHLDMEASWAAFNDVERFDFGSDWRRVFEILPEIAGCRETFTRRPIQGIIDMCLPDVKASIADAKRANPKWKEDLRLLFEEGQSPLRDMLAASSISWVFIVDEHTFETDELLVVYFDMNQNITIEGRLEVNQAEMDNILLSREQGSPEGMVINQGRVGDKYLLSTEFGRKYFGLTKSDL</sequence>